<dbReference type="Gene3D" id="1.25.40.10">
    <property type="entry name" value="Tetratricopeptide repeat domain"/>
    <property type="match status" value="1"/>
</dbReference>
<reference evidence="2 3" key="1">
    <citation type="submission" date="2021-05" db="EMBL/GenBank/DDBJ databases">
        <title>Genome Assembly of Synthetic Allotetraploid Brassica napus Reveals Homoeologous Exchanges between Subgenomes.</title>
        <authorList>
            <person name="Davis J.T."/>
        </authorList>
    </citation>
    <scope>NUCLEOTIDE SEQUENCE [LARGE SCALE GENOMIC DNA]</scope>
    <source>
        <strain evidence="3">cv. Da-Ae</strain>
        <tissue evidence="2">Seedling</tissue>
    </source>
</reference>
<accession>A0ABQ8C9U2</accession>
<evidence type="ECO:0000313" key="3">
    <source>
        <dbReference type="Proteomes" id="UP000824890"/>
    </source>
</evidence>
<keyword evidence="3" id="KW-1185">Reference proteome</keyword>
<sequence length="221" mass="25061">MTVVIFAFAQILRLKSHDSELQFSLLRVVVDARPQPQYISTLSPPLLLVGISNLGELAKLEYKCNGSQKISKAEEYIQAMPVKPDASIWAYLLRACRTSGDMETAERVSKKIVELNPDDPGYSILASNAWIEVSKKVHLFRAGDVSAPQFEAIHESLEMLYSLMAREGYVSDPREVSQNLEEEEEKRRLVWSQREASDSVWTVEHRTRDSTASDEEPSCLW</sequence>
<gene>
    <name evidence="2" type="ORF">HID58_028292</name>
</gene>
<dbReference type="EMBL" id="JAGKQM010000008">
    <property type="protein sequence ID" value="KAH0913846.1"/>
    <property type="molecule type" value="Genomic_DNA"/>
</dbReference>
<evidence type="ECO:0000313" key="2">
    <source>
        <dbReference type="EMBL" id="KAH0913846.1"/>
    </source>
</evidence>
<dbReference type="InterPro" id="IPR046960">
    <property type="entry name" value="PPR_At4g14850-like_plant"/>
</dbReference>
<dbReference type="PANTHER" id="PTHR47926">
    <property type="entry name" value="PENTATRICOPEPTIDE REPEAT-CONTAINING PROTEIN"/>
    <property type="match status" value="1"/>
</dbReference>
<organism evidence="2 3">
    <name type="scientific">Brassica napus</name>
    <name type="common">Rape</name>
    <dbReference type="NCBI Taxonomy" id="3708"/>
    <lineage>
        <taxon>Eukaryota</taxon>
        <taxon>Viridiplantae</taxon>
        <taxon>Streptophyta</taxon>
        <taxon>Embryophyta</taxon>
        <taxon>Tracheophyta</taxon>
        <taxon>Spermatophyta</taxon>
        <taxon>Magnoliopsida</taxon>
        <taxon>eudicotyledons</taxon>
        <taxon>Gunneridae</taxon>
        <taxon>Pentapetalae</taxon>
        <taxon>rosids</taxon>
        <taxon>malvids</taxon>
        <taxon>Brassicales</taxon>
        <taxon>Brassicaceae</taxon>
        <taxon>Brassiceae</taxon>
        <taxon>Brassica</taxon>
    </lineage>
</organism>
<name>A0ABQ8C9U2_BRANA</name>
<comment type="caution">
    <text evidence="2">The sequence shown here is derived from an EMBL/GenBank/DDBJ whole genome shotgun (WGS) entry which is preliminary data.</text>
</comment>
<dbReference type="Proteomes" id="UP000824890">
    <property type="component" value="Unassembled WGS sequence"/>
</dbReference>
<feature type="region of interest" description="Disordered" evidence="1">
    <location>
        <begin position="175"/>
        <end position="221"/>
    </location>
</feature>
<feature type="compositionally biased region" description="Acidic residues" evidence="1">
    <location>
        <begin position="212"/>
        <end position="221"/>
    </location>
</feature>
<proteinExistence type="predicted"/>
<dbReference type="InterPro" id="IPR011990">
    <property type="entry name" value="TPR-like_helical_dom_sf"/>
</dbReference>
<protein>
    <submittedName>
        <fullName evidence="2">Uncharacterized protein</fullName>
    </submittedName>
</protein>
<evidence type="ECO:0000256" key="1">
    <source>
        <dbReference type="SAM" id="MobiDB-lite"/>
    </source>
</evidence>